<keyword evidence="2" id="KW-1185">Reference proteome</keyword>
<gene>
    <name evidence="1" type="ORF">GCM10011395_05890</name>
</gene>
<protein>
    <submittedName>
        <fullName evidence="1">Uncharacterized protein</fullName>
    </submittedName>
</protein>
<comment type="caution">
    <text evidence="1">The sequence shown here is derived from an EMBL/GenBank/DDBJ whole genome shotgun (WGS) entry which is preliminary data.</text>
</comment>
<name>A0ABQ1G7Q7_9SPHN</name>
<reference evidence="2" key="1">
    <citation type="journal article" date="2019" name="Int. J. Syst. Evol. Microbiol.">
        <title>The Global Catalogue of Microorganisms (GCM) 10K type strain sequencing project: providing services to taxonomists for standard genome sequencing and annotation.</title>
        <authorList>
            <consortium name="The Broad Institute Genomics Platform"/>
            <consortium name="The Broad Institute Genome Sequencing Center for Infectious Disease"/>
            <person name="Wu L."/>
            <person name="Ma J."/>
        </authorList>
    </citation>
    <scope>NUCLEOTIDE SEQUENCE [LARGE SCALE GENOMIC DNA]</scope>
    <source>
        <strain evidence="2">CGMCC 1.10106</strain>
    </source>
</reference>
<evidence type="ECO:0000313" key="1">
    <source>
        <dbReference type="EMBL" id="GGA38400.1"/>
    </source>
</evidence>
<accession>A0ABQ1G7Q7</accession>
<dbReference type="EMBL" id="BMDW01000003">
    <property type="protein sequence ID" value="GGA38400.1"/>
    <property type="molecule type" value="Genomic_DNA"/>
</dbReference>
<dbReference type="Proteomes" id="UP000618591">
    <property type="component" value="Unassembled WGS sequence"/>
</dbReference>
<proteinExistence type="predicted"/>
<evidence type="ECO:0000313" key="2">
    <source>
        <dbReference type="Proteomes" id="UP000618591"/>
    </source>
</evidence>
<sequence>MPGIDAKPGGLGRLQFEQLPGEAIEQRGGSRCGRHGTLGCNRKCGAGGKTGKGRATGRCENVHSAMVSAQRGDVKRWLPVTPILTRACDRRRPDATLQRP</sequence>
<organism evidence="1 2">
    <name type="scientific">Sphingomonas psychrolutea</name>
    <dbReference type="NCBI Taxonomy" id="1259676"/>
    <lineage>
        <taxon>Bacteria</taxon>
        <taxon>Pseudomonadati</taxon>
        <taxon>Pseudomonadota</taxon>
        <taxon>Alphaproteobacteria</taxon>
        <taxon>Sphingomonadales</taxon>
        <taxon>Sphingomonadaceae</taxon>
        <taxon>Sphingomonas</taxon>
    </lineage>
</organism>